<proteinExistence type="predicted"/>
<dbReference type="AlphaFoldDB" id="A0A2P2IV18"/>
<evidence type="ECO:0000313" key="1">
    <source>
        <dbReference type="EMBL" id="MBW85069.1"/>
    </source>
</evidence>
<reference evidence="1" key="1">
    <citation type="submission" date="2018-02" db="EMBL/GenBank/DDBJ databases">
        <title>Rhizophora mucronata_Transcriptome.</title>
        <authorList>
            <person name="Meera S.P."/>
            <person name="Sreeshan A."/>
            <person name="Augustine A."/>
        </authorList>
    </citation>
    <scope>NUCLEOTIDE SEQUENCE</scope>
    <source>
        <tissue evidence="1">Leaf</tissue>
    </source>
</reference>
<organism evidence="1">
    <name type="scientific">Rhizophora mucronata</name>
    <name type="common">Asiatic mangrove</name>
    <dbReference type="NCBI Taxonomy" id="61149"/>
    <lineage>
        <taxon>Eukaryota</taxon>
        <taxon>Viridiplantae</taxon>
        <taxon>Streptophyta</taxon>
        <taxon>Embryophyta</taxon>
        <taxon>Tracheophyta</taxon>
        <taxon>Spermatophyta</taxon>
        <taxon>Magnoliopsida</taxon>
        <taxon>eudicotyledons</taxon>
        <taxon>Gunneridae</taxon>
        <taxon>Pentapetalae</taxon>
        <taxon>rosids</taxon>
        <taxon>fabids</taxon>
        <taxon>Malpighiales</taxon>
        <taxon>Rhizophoraceae</taxon>
        <taxon>Rhizophora</taxon>
    </lineage>
</organism>
<protein>
    <submittedName>
        <fullName evidence="1">Uncharacterized protein</fullName>
    </submittedName>
</protein>
<name>A0A2P2IV18_RHIMU</name>
<accession>A0A2P2IV18</accession>
<dbReference type="EMBL" id="GGEC01004586">
    <property type="protein sequence ID" value="MBW85069.1"/>
    <property type="molecule type" value="Transcribed_RNA"/>
</dbReference>
<sequence>MPFGSSSEVLFTKNSNLQKEKKNAKPCNAHQTISWTNFLNN</sequence>